<gene>
    <name evidence="1" type="ORF">NITLEN_90132</name>
</gene>
<sequence length="108" mass="12190">MIVSGTGKFAGIAGERMILRIQARDSRYTPEWIMCSNLAPGWRDRPRSTTRFLLNPSRFWISRFGNESPQPSQSEVRPEAYSAVGLLTVFTVAGIASVETDMFAYRKK</sequence>
<dbReference type="InParanoid" id="A0A330LCB0"/>
<evidence type="ECO:0000313" key="1">
    <source>
        <dbReference type="EMBL" id="SPP66877.1"/>
    </source>
</evidence>
<reference evidence="2" key="1">
    <citation type="submission" date="2018-04" db="EMBL/GenBank/DDBJ databases">
        <authorList>
            <person name="Lucker S."/>
            <person name="Sakoula D."/>
        </authorList>
    </citation>
    <scope>NUCLEOTIDE SEQUENCE [LARGE SCALE GENOMIC DNA]</scope>
</reference>
<protein>
    <submittedName>
        <fullName evidence="1">Uncharacterized protein</fullName>
    </submittedName>
</protein>
<dbReference type="AlphaFoldDB" id="A0A330LCB0"/>
<proteinExistence type="predicted"/>
<keyword evidence="2" id="KW-1185">Reference proteome</keyword>
<accession>A0A330LCB0</accession>
<name>A0A330LCB0_9BACT</name>
<evidence type="ECO:0000313" key="2">
    <source>
        <dbReference type="Proteomes" id="UP000248168"/>
    </source>
</evidence>
<dbReference type="Proteomes" id="UP000248168">
    <property type="component" value="Unassembled WGS sequence"/>
</dbReference>
<dbReference type="EMBL" id="OUNR01000022">
    <property type="protein sequence ID" value="SPP66877.1"/>
    <property type="molecule type" value="Genomic_DNA"/>
</dbReference>
<organism evidence="1 2">
    <name type="scientific">Nitrospira lenta</name>
    <dbReference type="NCBI Taxonomy" id="1436998"/>
    <lineage>
        <taxon>Bacteria</taxon>
        <taxon>Pseudomonadati</taxon>
        <taxon>Nitrospirota</taxon>
        <taxon>Nitrospiria</taxon>
        <taxon>Nitrospirales</taxon>
        <taxon>Nitrospiraceae</taxon>
        <taxon>Nitrospira</taxon>
    </lineage>
</organism>